<comment type="caution">
    <text evidence="1">The sequence shown here is derived from an EMBL/GenBank/DDBJ whole genome shotgun (WGS) entry which is preliminary data.</text>
</comment>
<dbReference type="OrthoDB" id="2447052at2759"/>
<evidence type="ECO:0000313" key="1">
    <source>
        <dbReference type="EMBL" id="KAG9065842.1"/>
    </source>
</evidence>
<dbReference type="AlphaFoldDB" id="A0A9P7XSI0"/>
<dbReference type="EMBL" id="JAHRHY010000011">
    <property type="protein sequence ID" value="KAG9065842.1"/>
    <property type="molecule type" value="Genomic_DNA"/>
</dbReference>
<dbReference type="Proteomes" id="UP000707451">
    <property type="component" value="Unassembled WGS sequence"/>
</dbReference>
<sequence>MVLGLESTRLNLFGEFAYRFEFRMLQGCPGLGRLWLSISTIDGDDGTHQRIISSADLFAPRIDNNNDDDNEYLPLQEQHQQQERIVARSFFSLCLSGRWIMDDAFLQEFLPGMLPNLSHLSEIQFDKNSFTAAGLFKVVNESMPAMVPRGVRNYDPSPEEAAALGPDLVADEDDDGYLQNPGIDPVEGTVHVQYCLVDYIRVFKLDRST</sequence>
<proteinExistence type="predicted"/>
<name>A0A9P7XSI0_9FUNG</name>
<protein>
    <submittedName>
        <fullName evidence="1">Uncharacterized protein</fullName>
    </submittedName>
</protein>
<accession>A0A9P7XSI0</accession>
<evidence type="ECO:0000313" key="2">
    <source>
        <dbReference type="Proteomes" id="UP000707451"/>
    </source>
</evidence>
<organism evidence="1 2">
    <name type="scientific">Linnemannia hyalina</name>
    <dbReference type="NCBI Taxonomy" id="64524"/>
    <lineage>
        <taxon>Eukaryota</taxon>
        <taxon>Fungi</taxon>
        <taxon>Fungi incertae sedis</taxon>
        <taxon>Mucoromycota</taxon>
        <taxon>Mortierellomycotina</taxon>
        <taxon>Mortierellomycetes</taxon>
        <taxon>Mortierellales</taxon>
        <taxon>Mortierellaceae</taxon>
        <taxon>Linnemannia</taxon>
    </lineage>
</organism>
<gene>
    <name evidence="1" type="ORF">KI688_002139</name>
</gene>
<keyword evidence="2" id="KW-1185">Reference proteome</keyword>
<reference evidence="1" key="1">
    <citation type="submission" date="2021-06" db="EMBL/GenBank/DDBJ databases">
        <title>Genome Sequence of Mortierella hyaline Strain SCG-10, a Cold-Adapted, Nitrate-Reducing Fungus Isolated from Soil in Minnesota, USA.</title>
        <authorList>
            <person name="Aldossari N."/>
        </authorList>
    </citation>
    <scope>NUCLEOTIDE SEQUENCE</scope>
    <source>
        <strain evidence="1">SCG-10</strain>
    </source>
</reference>